<comment type="caution">
    <text evidence="2">The sequence shown here is derived from an EMBL/GenBank/DDBJ whole genome shotgun (WGS) entry which is preliminary data.</text>
</comment>
<evidence type="ECO:0000313" key="2">
    <source>
        <dbReference type="EMBL" id="MDE8770886.1"/>
    </source>
</evidence>
<dbReference type="CDD" id="cd00761">
    <property type="entry name" value="Glyco_tranf_GTA_type"/>
    <property type="match status" value="1"/>
</dbReference>
<organism evidence="2 3">
    <name type="scientific">Providencia stuartii</name>
    <dbReference type="NCBI Taxonomy" id="588"/>
    <lineage>
        <taxon>Bacteria</taxon>
        <taxon>Pseudomonadati</taxon>
        <taxon>Pseudomonadota</taxon>
        <taxon>Gammaproteobacteria</taxon>
        <taxon>Enterobacterales</taxon>
        <taxon>Morganellaceae</taxon>
        <taxon>Providencia</taxon>
    </lineage>
</organism>
<dbReference type="EC" id="2.4.-.-" evidence="2"/>
<protein>
    <submittedName>
        <fullName evidence="2">Glycosyltransferase</fullName>
        <ecNumber evidence="2">2.4.-.-</ecNumber>
    </submittedName>
</protein>
<dbReference type="SUPFAM" id="SSF53448">
    <property type="entry name" value="Nucleotide-diphospho-sugar transferases"/>
    <property type="match status" value="1"/>
</dbReference>
<dbReference type="PANTHER" id="PTHR43685">
    <property type="entry name" value="GLYCOSYLTRANSFERASE"/>
    <property type="match status" value="1"/>
</dbReference>
<dbReference type="Gene3D" id="3.90.550.10">
    <property type="entry name" value="Spore Coat Polysaccharide Biosynthesis Protein SpsA, Chain A"/>
    <property type="match status" value="1"/>
</dbReference>
<gene>
    <name evidence="2" type="ORF">PZS58_15415</name>
</gene>
<accession>A0AAJ1JGL5</accession>
<dbReference type="AlphaFoldDB" id="A0AAJ1JGL5"/>
<name>A0AAJ1JGL5_PROST</name>
<dbReference type="InterPro" id="IPR050834">
    <property type="entry name" value="Glycosyltransf_2"/>
</dbReference>
<keyword evidence="2" id="KW-0808">Transferase</keyword>
<dbReference type="Proteomes" id="UP001163056">
    <property type="component" value="Unassembled WGS sequence"/>
</dbReference>
<dbReference type="PANTHER" id="PTHR43685:SF2">
    <property type="entry name" value="GLYCOSYLTRANSFERASE 2-LIKE DOMAIN-CONTAINING PROTEIN"/>
    <property type="match status" value="1"/>
</dbReference>
<dbReference type="RefSeq" id="WP_088498785.1">
    <property type="nucleotide sequence ID" value="NZ_AP022374.1"/>
</dbReference>
<dbReference type="InterPro" id="IPR001173">
    <property type="entry name" value="Glyco_trans_2-like"/>
</dbReference>
<proteinExistence type="predicted"/>
<dbReference type="EMBL" id="JAREJI010000011">
    <property type="protein sequence ID" value="MDE8770886.1"/>
    <property type="molecule type" value="Genomic_DNA"/>
</dbReference>
<evidence type="ECO:0000313" key="3">
    <source>
        <dbReference type="Proteomes" id="UP001163056"/>
    </source>
</evidence>
<dbReference type="Pfam" id="PF00535">
    <property type="entry name" value="Glycos_transf_2"/>
    <property type="match status" value="1"/>
</dbReference>
<dbReference type="InterPro" id="IPR029044">
    <property type="entry name" value="Nucleotide-diphossugar_trans"/>
</dbReference>
<reference evidence="2 3" key="1">
    <citation type="submission" date="2023-03" db="EMBL/GenBank/DDBJ databases">
        <title>WGS of NDM-producing Providencia thailandensis from Ukrainian patients.</title>
        <authorList>
            <person name="Zabicka D."/>
            <person name="Izdebski R."/>
            <person name="Urbanowicz P."/>
            <person name="Biedrzycka M."/>
            <person name="Guzek A."/>
            <person name="Gniadkowski M."/>
        </authorList>
    </citation>
    <scope>NUCLEOTIDE SEQUENCE [LARGE SCALE GENOMIC DNA]</scope>
    <source>
        <strain evidence="2 3">8015-22</strain>
    </source>
</reference>
<evidence type="ECO:0000259" key="1">
    <source>
        <dbReference type="Pfam" id="PF00535"/>
    </source>
</evidence>
<keyword evidence="2" id="KW-0328">Glycosyltransferase</keyword>
<sequence length="326" mass="38593">MTIHSKPFFSIIIPVYNSENYIRDCLLSVKNQSYENFEAIIVDDGSTDNSLDVIRLITSNDSRFTIITRANGGVSMARNTGLTEATGDWVVFIDSDDYIDASFLEVFHERILNNKDVDLIIQKLPVVMDSPCGLFSLEQLFIKTDIFTNSYVGGKAFKRKIIYENSIKFDEETNLIEDMIFFIEFSIQSNMFLIINECYYNYRCNISSLTHVHREFNIWLYNSKKIYQLIDMFSKKIKFDMNQSHYFKSFFSIQLNRAILSIYQSKANLTLNEIKQMYECFDEAEWRMFRSNIFKQHWKHKISSIITFRKSYFLVYAFNKIKQIFK</sequence>
<feature type="domain" description="Glycosyltransferase 2-like" evidence="1">
    <location>
        <begin position="10"/>
        <end position="117"/>
    </location>
</feature>
<dbReference type="GO" id="GO:0016757">
    <property type="term" value="F:glycosyltransferase activity"/>
    <property type="evidence" value="ECO:0007669"/>
    <property type="project" value="UniProtKB-KW"/>
</dbReference>